<dbReference type="PROSITE" id="PS51864">
    <property type="entry name" value="ASTACIN"/>
    <property type="match status" value="1"/>
</dbReference>
<evidence type="ECO:0000256" key="11">
    <source>
        <dbReference type="ARBA" id="ARBA00023180"/>
    </source>
</evidence>
<evidence type="ECO:0000256" key="6">
    <source>
        <dbReference type="ARBA" id="ARBA00022729"/>
    </source>
</evidence>
<dbReference type="PRINTS" id="PR00480">
    <property type="entry name" value="ASTACIN"/>
</dbReference>
<dbReference type="CDD" id="cd04280">
    <property type="entry name" value="ZnMc_astacin_like"/>
    <property type="match status" value="1"/>
</dbReference>
<keyword evidence="6" id="KW-0732">Signal</keyword>
<dbReference type="EMBL" id="UYRT01079233">
    <property type="protein sequence ID" value="VDN20267.1"/>
    <property type="molecule type" value="Genomic_DNA"/>
</dbReference>
<dbReference type="EC" id="3.4.24.-" evidence="13"/>
<dbReference type="GO" id="GO:0006508">
    <property type="term" value="P:proteolysis"/>
    <property type="evidence" value="ECO:0007669"/>
    <property type="project" value="UniProtKB-KW"/>
</dbReference>
<name>A0A183DUE0_9BILA</name>
<dbReference type="GO" id="GO:0018996">
    <property type="term" value="P:molting cycle, collagen and cuticulin-based cuticle"/>
    <property type="evidence" value="ECO:0007669"/>
    <property type="project" value="InterPro"/>
</dbReference>
<keyword evidence="2" id="KW-0964">Secreted</keyword>
<reference evidence="17" key="1">
    <citation type="submission" date="2016-06" db="UniProtKB">
        <authorList>
            <consortium name="WormBaseParasite"/>
        </authorList>
    </citation>
    <scope>IDENTIFICATION</scope>
</reference>
<keyword evidence="5 12" id="KW-0479">Metal-binding</keyword>
<evidence type="ECO:0000256" key="9">
    <source>
        <dbReference type="ARBA" id="ARBA00023049"/>
    </source>
</evidence>
<dbReference type="PANTHER" id="PTHR10127">
    <property type="entry name" value="DISCOIDIN, CUB, EGF, LAMININ , AND ZINC METALLOPROTEASE DOMAIN CONTAINING"/>
    <property type="match status" value="1"/>
</dbReference>
<dbReference type="GO" id="GO:0008270">
    <property type="term" value="F:zinc ion binding"/>
    <property type="evidence" value="ECO:0007669"/>
    <property type="project" value="UniProtKB-UniRule"/>
</dbReference>
<dbReference type="InterPro" id="IPR001506">
    <property type="entry name" value="Peptidase_M12A"/>
</dbReference>
<feature type="binding site" evidence="12">
    <location>
        <position position="72"/>
    </location>
    <ligand>
        <name>Zn(2+)</name>
        <dbReference type="ChEBI" id="CHEBI:29105"/>
        <note>catalytic</note>
    </ligand>
</feature>
<evidence type="ECO:0000313" key="15">
    <source>
        <dbReference type="EMBL" id="VDN20267.1"/>
    </source>
</evidence>
<accession>A0A183DUE0</accession>
<dbReference type="PIRSF" id="PIRSF036365">
    <property type="entry name" value="Astacin_nematoda"/>
    <property type="match status" value="1"/>
</dbReference>
<dbReference type="Gene3D" id="3.40.390.10">
    <property type="entry name" value="Collagenase (Catalytic Domain)"/>
    <property type="match status" value="1"/>
</dbReference>
<evidence type="ECO:0000313" key="16">
    <source>
        <dbReference type="Proteomes" id="UP000271098"/>
    </source>
</evidence>
<dbReference type="SUPFAM" id="SSF55486">
    <property type="entry name" value="Metalloproteases ('zincins'), catalytic domain"/>
    <property type="match status" value="1"/>
</dbReference>
<evidence type="ECO:0000256" key="12">
    <source>
        <dbReference type="PROSITE-ProRule" id="PRU01211"/>
    </source>
</evidence>
<keyword evidence="3" id="KW-0245">EGF-like domain</keyword>
<protein>
    <recommendedName>
        <fullName evidence="13">Metalloendopeptidase</fullName>
        <ecNumber evidence="13">3.4.24.-</ecNumber>
    </recommendedName>
</protein>
<keyword evidence="10" id="KW-1015">Disulfide bond</keyword>
<evidence type="ECO:0000313" key="17">
    <source>
        <dbReference type="WBParaSite" id="GPUH_0001234501-mRNA-1"/>
    </source>
</evidence>
<evidence type="ECO:0000256" key="1">
    <source>
        <dbReference type="ARBA" id="ARBA00004613"/>
    </source>
</evidence>
<evidence type="ECO:0000259" key="14">
    <source>
        <dbReference type="PROSITE" id="PS51864"/>
    </source>
</evidence>
<dbReference type="WBParaSite" id="GPUH_0001234501-mRNA-1">
    <property type="protein sequence ID" value="GPUH_0001234501-mRNA-1"/>
    <property type="gene ID" value="GPUH_0001234501"/>
</dbReference>
<keyword evidence="9 12" id="KW-0482">Metalloprotease</keyword>
<dbReference type="OrthoDB" id="431034at2759"/>
<gene>
    <name evidence="15" type="ORF">GPUH_LOCUS12331</name>
</gene>
<evidence type="ECO:0000256" key="8">
    <source>
        <dbReference type="ARBA" id="ARBA00022833"/>
    </source>
</evidence>
<dbReference type="AlphaFoldDB" id="A0A183DUE0"/>
<dbReference type="GO" id="GO:0004222">
    <property type="term" value="F:metalloendopeptidase activity"/>
    <property type="evidence" value="ECO:0007669"/>
    <property type="project" value="UniProtKB-UniRule"/>
</dbReference>
<evidence type="ECO:0000256" key="3">
    <source>
        <dbReference type="ARBA" id="ARBA00022536"/>
    </source>
</evidence>
<evidence type="ECO:0000256" key="7">
    <source>
        <dbReference type="ARBA" id="ARBA00022801"/>
    </source>
</evidence>
<reference evidence="15 16" key="2">
    <citation type="submission" date="2018-11" db="EMBL/GenBank/DDBJ databases">
        <authorList>
            <consortium name="Pathogen Informatics"/>
        </authorList>
    </citation>
    <scope>NUCLEOTIDE SEQUENCE [LARGE SCALE GENOMIC DNA]</scope>
</reference>
<comment type="caution">
    <text evidence="12">Lacks conserved residue(s) required for the propagation of feature annotation.</text>
</comment>
<evidence type="ECO:0000256" key="10">
    <source>
        <dbReference type="ARBA" id="ARBA00023157"/>
    </source>
</evidence>
<feature type="active site" evidence="12">
    <location>
        <position position="63"/>
    </location>
</feature>
<sequence length="257" mass="28800">MIRSALNFWQRETCVRWEENGAGHDRVVFFRGSGCYSSVGRTGGRQQISIGYGCDDLGIITHEIGHSLGFWHEQSRPDRDAYIILRNEYIAHGTEGNFVKRSDSESDSMGLPFDLGSVMHYGPSAFTIDWDHATIETVDKRYSRTIGQRYGPSFIDVKQMNRLYCNDRCASSLLACQNGGYPDPNNCLVCKCPSGLGGVTCTSVAPSDCGGELIATGAWQHLTYKGSRKCYWRVKVGFFFNFLSLPLNNEQFQVRGR</sequence>
<feature type="domain" description="Peptidase M12A" evidence="14">
    <location>
        <begin position="1"/>
        <end position="166"/>
    </location>
</feature>
<keyword evidence="16" id="KW-1185">Reference proteome</keyword>
<keyword evidence="8 12" id="KW-0862">Zinc</keyword>
<evidence type="ECO:0000256" key="13">
    <source>
        <dbReference type="RuleBase" id="RU361183"/>
    </source>
</evidence>
<dbReference type="InterPro" id="IPR034035">
    <property type="entry name" value="Astacin-like_dom"/>
</dbReference>
<comment type="subcellular location">
    <subcellularLocation>
        <location evidence="1">Secreted</location>
    </subcellularLocation>
</comment>
<dbReference type="FunFam" id="3.40.390.10:FF:000028">
    <property type="entry name" value="Zinc metalloproteinase"/>
    <property type="match status" value="1"/>
</dbReference>
<dbReference type="Pfam" id="PF01400">
    <property type="entry name" value="Astacin"/>
    <property type="match status" value="1"/>
</dbReference>
<comment type="cofactor">
    <cofactor evidence="12 13">
        <name>Zn(2+)</name>
        <dbReference type="ChEBI" id="CHEBI:29105"/>
    </cofactor>
    <text evidence="12 13">Binds 1 zinc ion per subunit.</text>
</comment>
<evidence type="ECO:0000256" key="4">
    <source>
        <dbReference type="ARBA" id="ARBA00022670"/>
    </source>
</evidence>
<dbReference type="InterPro" id="IPR017050">
    <property type="entry name" value="Metallopeptidase_nem"/>
</dbReference>
<dbReference type="InterPro" id="IPR024079">
    <property type="entry name" value="MetalloPept_cat_dom_sf"/>
</dbReference>
<dbReference type="SMART" id="SM00235">
    <property type="entry name" value="ZnMc"/>
    <property type="match status" value="1"/>
</dbReference>
<keyword evidence="7 12" id="KW-0378">Hydrolase</keyword>
<keyword evidence="4 12" id="KW-0645">Protease</keyword>
<keyword evidence="11" id="KW-0325">Glycoprotein</keyword>
<evidence type="ECO:0000256" key="2">
    <source>
        <dbReference type="ARBA" id="ARBA00022525"/>
    </source>
</evidence>
<dbReference type="InterPro" id="IPR006026">
    <property type="entry name" value="Peptidase_Metallo"/>
</dbReference>
<organism evidence="17">
    <name type="scientific">Gongylonema pulchrum</name>
    <dbReference type="NCBI Taxonomy" id="637853"/>
    <lineage>
        <taxon>Eukaryota</taxon>
        <taxon>Metazoa</taxon>
        <taxon>Ecdysozoa</taxon>
        <taxon>Nematoda</taxon>
        <taxon>Chromadorea</taxon>
        <taxon>Rhabditida</taxon>
        <taxon>Spirurina</taxon>
        <taxon>Spiruromorpha</taxon>
        <taxon>Spiruroidea</taxon>
        <taxon>Gongylonematidae</taxon>
        <taxon>Gongylonema</taxon>
    </lineage>
</organism>
<dbReference type="GO" id="GO:0005576">
    <property type="term" value="C:extracellular region"/>
    <property type="evidence" value="ECO:0007669"/>
    <property type="project" value="UniProtKB-SubCell"/>
</dbReference>
<evidence type="ECO:0000256" key="5">
    <source>
        <dbReference type="ARBA" id="ARBA00022723"/>
    </source>
</evidence>
<feature type="binding site" evidence="12">
    <location>
        <position position="66"/>
    </location>
    <ligand>
        <name>Zn(2+)</name>
        <dbReference type="ChEBI" id="CHEBI:29105"/>
        <note>catalytic</note>
    </ligand>
</feature>
<proteinExistence type="predicted"/>
<dbReference type="Proteomes" id="UP000271098">
    <property type="component" value="Unassembled WGS sequence"/>
</dbReference>
<dbReference type="PANTHER" id="PTHR10127:SF898">
    <property type="entry name" value="ZINC METALLOPROTEINASE NAS-30"/>
    <property type="match status" value="1"/>
</dbReference>
<feature type="binding site" evidence="12">
    <location>
        <position position="62"/>
    </location>
    <ligand>
        <name>Zn(2+)</name>
        <dbReference type="ChEBI" id="CHEBI:29105"/>
        <note>catalytic</note>
    </ligand>
</feature>